<evidence type="ECO:0000256" key="10">
    <source>
        <dbReference type="RuleBase" id="RU321113"/>
    </source>
</evidence>
<protein>
    <recommendedName>
        <fullName evidence="10">Potassium transporter</fullName>
    </recommendedName>
</protein>
<feature type="transmembrane region" description="Helical" evidence="10">
    <location>
        <begin position="272"/>
        <end position="291"/>
    </location>
</feature>
<feature type="domain" description="K+ potassium transporter C-terminal" evidence="13">
    <location>
        <begin position="609"/>
        <end position="851"/>
    </location>
</feature>
<comment type="similarity">
    <text evidence="2 10">Belongs to the HAK/KUP transporter (TC 2.A.72.3) family.</text>
</comment>
<feature type="transmembrane region" description="Helical" evidence="10">
    <location>
        <begin position="558"/>
        <end position="575"/>
    </location>
</feature>
<dbReference type="RefSeq" id="XP_004509839.1">
    <property type="nucleotide sequence ID" value="XM_004509782.3"/>
</dbReference>
<keyword evidence="9 10" id="KW-0472">Membrane</keyword>
<feature type="transmembrane region" description="Helical" evidence="10">
    <location>
        <begin position="380"/>
        <end position="400"/>
    </location>
</feature>
<keyword evidence="8 10" id="KW-0406">Ion transport</keyword>
<dbReference type="GO" id="GO:0015079">
    <property type="term" value="F:potassium ion transmembrane transporter activity"/>
    <property type="evidence" value="ECO:0007669"/>
    <property type="project" value="UniProtKB-UniRule"/>
</dbReference>
<reference evidence="15" key="2">
    <citation type="submission" date="2025-08" db="UniProtKB">
        <authorList>
            <consortium name="RefSeq"/>
        </authorList>
    </citation>
    <scope>IDENTIFICATION</scope>
    <source>
        <tissue evidence="15">Etiolated seedlings</tissue>
    </source>
</reference>
<dbReference type="AlphaFoldDB" id="A0A1S2YTW0"/>
<evidence type="ECO:0000256" key="6">
    <source>
        <dbReference type="ARBA" id="ARBA00022958"/>
    </source>
</evidence>
<sequence length="853" mass="94502">MKLDRIEESSSSVRLLGGRSKSSSDGASSESRWVDGSEVDWDEAPPWSNKNDNHGSDGGREGYGSNSIRRRLIKKPKRVDSFDVQAMQIAASHDQHSKDLSLLPTIALAFQTLGVVYGDMGTSPLYVFADVFSKVPIGSDDDVLGALSLVMYTIALIPLAKYVFIVLKANDNGEGGTFALYSLICRYANVNLLPNRQQADEQISSFKLKLPTPELERALKIKEALERTSFLKNALLVLVLIGTSMIIGDGILTPAISVMSAISGLQDQVNGFGTGEVVGVSIVVLVALFSIQRFGTGKVGFMFAPVLALWFFSLGSIGIYNILKYDITVLRAFNPAYIFYFFKNNGKSAWSALGGCVLCITGAEAMFADLGHFSVPAIQIAFTCVVFPCLLLAYMGQAAFLMKNPAYYSSVFYKSVPESLFWPVFVIATLGAMIASQAMISATFSCVKQSMALGCFPRLKIIHTSRKFMGQIYIPVINWFLMIMCIVVVSIFKSTTDIANAYGIAEVGVMMVSTTLVTLVMLLIWQTNLFLALCFLLVFGSVELIYMSSVLSKIFEGGWLPLAFATFFLSVMYTWNYGSVLKYRREVREKISMDLMLDLGSNLGTVRVPGIGLLYNELVQGVPSILLQFLLSLPALHSTVVFVCIKYVPIPVVPQEERFLFRRVCPKDYHMFRCVARYGYKDVRKEDHHAFEKLLIESLEKFLRREAQEAALELEGNLNNDPDSVSVDARNSDLPDGTAVEELRIPLMQGQSLKKTETSTSHEAALTLPSSYMSSDEDPSLEYELSALREAMDSGFTYLLGHGDVRAKKNSFFFKKLVINYFYAFLRKNCRGGTANMKVPHTNVIQVGMTYMV</sequence>
<keyword evidence="4 10" id="KW-0633">Potassium transport</keyword>
<accession>A0A1S2YTW0</accession>
<dbReference type="KEGG" id="cam:101494637"/>
<keyword evidence="5 10" id="KW-0812">Transmembrane</keyword>
<dbReference type="PaxDb" id="3827-XP_004509839.1"/>
<feature type="transmembrane region" description="Helical" evidence="10">
    <location>
        <begin position="529"/>
        <end position="546"/>
    </location>
</feature>
<reference evidence="14" key="1">
    <citation type="journal article" date="2013" name="Nat. Biotechnol.">
        <title>Draft genome sequence of chickpea (Cicer arietinum) provides a resource for trait improvement.</title>
        <authorList>
            <person name="Varshney R.K."/>
            <person name="Song C."/>
            <person name="Saxena R.K."/>
            <person name="Azam S."/>
            <person name="Yu S."/>
            <person name="Sharpe A.G."/>
            <person name="Cannon S."/>
            <person name="Baek J."/>
            <person name="Rosen B.D."/>
            <person name="Tar'an B."/>
            <person name="Millan T."/>
            <person name="Zhang X."/>
            <person name="Ramsay L.D."/>
            <person name="Iwata A."/>
            <person name="Wang Y."/>
            <person name="Nelson W."/>
            <person name="Farmer A.D."/>
            <person name="Gaur P.M."/>
            <person name="Soderlund C."/>
            <person name="Penmetsa R.V."/>
            <person name="Xu C."/>
            <person name="Bharti A.K."/>
            <person name="He W."/>
            <person name="Winter P."/>
            <person name="Zhao S."/>
            <person name="Hane J.K."/>
            <person name="Carrasquilla-Garcia N."/>
            <person name="Condie J.A."/>
            <person name="Upadhyaya H.D."/>
            <person name="Luo M.C."/>
            <person name="Thudi M."/>
            <person name="Gowda C.L."/>
            <person name="Singh N.P."/>
            <person name="Lichtenzveig J."/>
            <person name="Gali K.K."/>
            <person name="Rubio J."/>
            <person name="Nadarajan N."/>
            <person name="Dolezel J."/>
            <person name="Bansal K.C."/>
            <person name="Xu X."/>
            <person name="Edwards D."/>
            <person name="Zhang G."/>
            <person name="Kahl G."/>
            <person name="Gil J."/>
            <person name="Singh K.B."/>
            <person name="Datta S.K."/>
            <person name="Jackson S.A."/>
            <person name="Wang J."/>
            <person name="Cook D.R."/>
        </authorList>
    </citation>
    <scope>NUCLEOTIDE SEQUENCE [LARGE SCALE GENOMIC DNA]</scope>
    <source>
        <strain evidence="14">cv. CDC Frontier</strain>
    </source>
</reference>
<evidence type="ECO:0000313" key="14">
    <source>
        <dbReference type="Proteomes" id="UP000087171"/>
    </source>
</evidence>
<dbReference type="OrthoDB" id="504708at2759"/>
<evidence type="ECO:0000256" key="11">
    <source>
        <dbReference type="SAM" id="MobiDB-lite"/>
    </source>
</evidence>
<feature type="transmembrane region" description="Helical" evidence="10">
    <location>
        <begin position="143"/>
        <end position="164"/>
    </location>
</feature>
<evidence type="ECO:0000313" key="15">
    <source>
        <dbReference type="RefSeq" id="XP_004509839.1"/>
    </source>
</evidence>
<proteinExistence type="inferred from homology"/>
<dbReference type="InterPro" id="IPR003855">
    <property type="entry name" value="K+_transporter"/>
</dbReference>
<dbReference type="Proteomes" id="UP000087171">
    <property type="component" value="Chromosome Ca7"/>
</dbReference>
<feature type="transmembrane region" description="Helical" evidence="10">
    <location>
        <begin position="498"/>
        <end position="522"/>
    </location>
</feature>
<dbReference type="GeneID" id="101494637"/>
<dbReference type="Pfam" id="PF22776">
    <property type="entry name" value="K_trans_C"/>
    <property type="match status" value="1"/>
</dbReference>
<evidence type="ECO:0000259" key="12">
    <source>
        <dbReference type="Pfam" id="PF02705"/>
    </source>
</evidence>
<feature type="transmembrane region" description="Helical" evidence="10">
    <location>
        <begin position="100"/>
        <end position="118"/>
    </location>
</feature>
<dbReference type="Pfam" id="PF02705">
    <property type="entry name" value="K_trans"/>
    <property type="match status" value="1"/>
</dbReference>
<evidence type="ECO:0000256" key="4">
    <source>
        <dbReference type="ARBA" id="ARBA00022538"/>
    </source>
</evidence>
<evidence type="ECO:0000256" key="8">
    <source>
        <dbReference type="ARBA" id="ARBA00023065"/>
    </source>
</evidence>
<dbReference type="InterPro" id="IPR053952">
    <property type="entry name" value="K_trans_C"/>
</dbReference>
<feature type="domain" description="K+ potassium transporter integral membrane" evidence="12">
    <location>
        <begin position="108"/>
        <end position="597"/>
    </location>
</feature>
<feature type="transmembrane region" description="Helical" evidence="10">
    <location>
        <begin position="420"/>
        <end position="447"/>
    </location>
</feature>
<dbReference type="NCBIfam" id="TIGR00794">
    <property type="entry name" value="kup"/>
    <property type="match status" value="1"/>
</dbReference>
<feature type="region of interest" description="Disordered" evidence="11">
    <location>
        <begin position="1"/>
        <end position="67"/>
    </location>
</feature>
<feature type="transmembrane region" description="Helical" evidence="10">
    <location>
        <begin position="468"/>
        <end position="492"/>
    </location>
</feature>
<keyword evidence="7 10" id="KW-1133">Transmembrane helix</keyword>
<dbReference type="InterPro" id="IPR053951">
    <property type="entry name" value="K_trans_N"/>
</dbReference>
<feature type="transmembrane region" description="Helical" evidence="10">
    <location>
        <begin position="349"/>
        <end position="368"/>
    </location>
</feature>
<keyword evidence="14" id="KW-1185">Reference proteome</keyword>
<keyword evidence="3" id="KW-0813">Transport</keyword>
<organism evidence="14 15">
    <name type="scientific">Cicer arietinum</name>
    <name type="common">Chickpea</name>
    <name type="synonym">Garbanzo</name>
    <dbReference type="NCBI Taxonomy" id="3827"/>
    <lineage>
        <taxon>Eukaryota</taxon>
        <taxon>Viridiplantae</taxon>
        <taxon>Streptophyta</taxon>
        <taxon>Embryophyta</taxon>
        <taxon>Tracheophyta</taxon>
        <taxon>Spermatophyta</taxon>
        <taxon>Magnoliopsida</taxon>
        <taxon>eudicotyledons</taxon>
        <taxon>Gunneridae</taxon>
        <taxon>Pentapetalae</taxon>
        <taxon>rosids</taxon>
        <taxon>fabids</taxon>
        <taxon>Fabales</taxon>
        <taxon>Fabaceae</taxon>
        <taxon>Papilionoideae</taxon>
        <taxon>50 kb inversion clade</taxon>
        <taxon>NPAAA clade</taxon>
        <taxon>Hologalegina</taxon>
        <taxon>IRL clade</taxon>
        <taxon>Cicereae</taxon>
        <taxon>Cicer</taxon>
    </lineage>
</organism>
<evidence type="ECO:0000259" key="13">
    <source>
        <dbReference type="Pfam" id="PF22776"/>
    </source>
</evidence>
<gene>
    <name evidence="15" type="primary">LOC101494637</name>
</gene>
<comment type="subcellular location">
    <subcellularLocation>
        <location evidence="1">Cell membrane</location>
        <topology evidence="1">Multi-pass membrane protein</topology>
    </subcellularLocation>
    <subcellularLocation>
        <location evidence="10">Membrane</location>
        <topology evidence="10">Multi-pass membrane protein</topology>
    </subcellularLocation>
</comment>
<keyword evidence="6 10" id="KW-0630">Potassium</keyword>
<dbReference type="eggNOG" id="ENOG502QPSA">
    <property type="taxonomic scope" value="Eukaryota"/>
</dbReference>
<evidence type="ECO:0000256" key="5">
    <source>
        <dbReference type="ARBA" id="ARBA00022692"/>
    </source>
</evidence>
<feature type="transmembrane region" description="Helical" evidence="10">
    <location>
        <begin position="230"/>
        <end position="252"/>
    </location>
</feature>
<evidence type="ECO:0000256" key="9">
    <source>
        <dbReference type="ARBA" id="ARBA00023136"/>
    </source>
</evidence>
<evidence type="ECO:0000256" key="1">
    <source>
        <dbReference type="ARBA" id="ARBA00004651"/>
    </source>
</evidence>
<comment type="function">
    <text evidence="10">Potassium transporter.</text>
</comment>
<evidence type="ECO:0000256" key="2">
    <source>
        <dbReference type="ARBA" id="ARBA00008440"/>
    </source>
</evidence>
<feature type="compositionally biased region" description="Basic and acidic residues" evidence="11">
    <location>
        <begin position="51"/>
        <end position="60"/>
    </location>
</feature>
<name>A0A1S2YTW0_CICAR</name>
<feature type="transmembrane region" description="Helical" evidence="10">
    <location>
        <begin position="303"/>
        <end position="323"/>
    </location>
</feature>
<evidence type="ECO:0000256" key="7">
    <source>
        <dbReference type="ARBA" id="ARBA00022989"/>
    </source>
</evidence>
<feature type="compositionally biased region" description="Low complexity" evidence="11">
    <location>
        <begin position="9"/>
        <end position="31"/>
    </location>
</feature>
<dbReference type="PANTHER" id="PTHR30540">
    <property type="entry name" value="OSMOTIC STRESS POTASSIUM TRANSPORTER"/>
    <property type="match status" value="1"/>
</dbReference>
<dbReference type="PANTHER" id="PTHR30540:SF4">
    <property type="entry name" value="POTASSIUM TRANSPORTER 12-RELATED"/>
    <property type="match status" value="1"/>
</dbReference>
<evidence type="ECO:0000256" key="3">
    <source>
        <dbReference type="ARBA" id="ARBA00022448"/>
    </source>
</evidence>
<dbReference type="GO" id="GO:0005886">
    <property type="term" value="C:plasma membrane"/>
    <property type="evidence" value="ECO:0007669"/>
    <property type="project" value="UniProtKB-SubCell"/>
</dbReference>